<sequence length="286" mass="31834">MDQFLDLPYVTLDEGKRDSFREFDLYVPRAGKRDDGQPPPLICFVHGGAWRSEDKVDYGGLAQKLAAYTGCAVAVPNYRLTPREPTADNYLHHPAHAEDVLQFLQYLQTWSGPEGSNASPLFDRARLFLVGHSCSAHMLPAIVLNNPSDPSLEPPVALLHSVKGIILSEGIYDVDTLLKKFPDYRDWFIANTFGDRESFADFAVSTYPHREGGSHIRYLIIHSSGDTLVNQEQSQLMYDHLLSLGDNGREGGKVSRNFGDLTGEHSAILQGDDYVHIVGDFVLSNI</sequence>
<reference evidence="3 4" key="1">
    <citation type="submission" date="2019-02" db="EMBL/GenBank/DDBJ databases">
        <title>Genome sequencing of the rare red list fungi Hericium alpestre (H. flagellum).</title>
        <authorList>
            <person name="Buettner E."/>
            <person name="Kellner H."/>
        </authorList>
    </citation>
    <scope>NUCLEOTIDE SEQUENCE [LARGE SCALE GENOMIC DNA]</scope>
    <source>
        <strain evidence="3 4">DSM 108284</strain>
    </source>
</reference>
<evidence type="ECO:0000259" key="2">
    <source>
        <dbReference type="Pfam" id="PF20434"/>
    </source>
</evidence>
<evidence type="ECO:0000256" key="1">
    <source>
        <dbReference type="ARBA" id="ARBA00022801"/>
    </source>
</evidence>
<evidence type="ECO:0000313" key="3">
    <source>
        <dbReference type="EMBL" id="TFY76739.1"/>
    </source>
</evidence>
<gene>
    <name evidence="3" type="ORF">EWM64_g7269</name>
</gene>
<accession>A0A4Y9ZTC4</accession>
<keyword evidence="4" id="KW-1185">Reference proteome</keyword>
<feature type="domain" description="BD-FAE-like" evidence="2">
    <location>
        <begin position="24"/>
        <end position="241"/>
    </location>
</feature>
<dbReference type="InterPro" id="IPR049492">
    <property type="entry name" value="BD-FAE-like_dom"/>
</dbReference>
<name>A0A4Y9ZTC4_9AGAM</name>
<comment type="caution">
    <text evidence="3">The sequence shown here is derived from an EMBL/GenBank/DDBJ whole genome shotgun (WGS) entry which is preliminary data.</text>
</comment>
<organism evidence="3 4">
    <name type="scientific">Hericium alpestre</name>
    <dbReference type="NCBI Taxonomy" id="135208"/>
    <lineage>
        <taxon>Eukaryota</taxon>
        <taxon>Fungi</taxon>
        <taxon>Dikarya</taxon>
        <taxon>Basidiomycota</taxon>
        <taxon>Agaricomycotina</taxon>
        <taxon>Agaricomycetes</taxon>
        <taxon>Russulales</taxon>
        <taxon>Hericiaceae</taxon>
        <taxon>Hericium</taxon>
    </lineage>
</organism>
<dbReference type="STRING" id="135208.A0A4Y9ZTC4"/>
<dbReference type="Gene3D" id="3.40.50.1820">
    <property type="entry name" value="alpha/beta hydrolase"/>
    <property type="match status" value="1"/>
</dbReference>
<dbReference type="SUPFAM" id="SSF53474">
    <property type="entry name" value="alpha/beta-Hydrolases"/>
    <property type="match status" value="1"/>
</dbReference>
<dbReference type="EMBL" id="SFCI01001110">
    <property type="protein sequence ID" value="TFY76739.1"/>
    <property type="molecule type" value="Genomic_DNA"/>
</dbReference>
<evidence type="ECO:0000313" key="4">
    <source>
        <dbReference type="Proteomes" id="UP000298061"/>
    </source>
</evidence>
<dbReference type="InterPro" id="IPR029058">
    <property type="entry name" value="AB_hydrolase_fold"/>
</dbReference>
<keyword evidence="1" id="KW-0378">Hydrolase</keyword>
<dbReference type="OrthoDB" id="6495301at2759"/>
<dbReference type="PANTHER" id="PTHR48081">
    <property type="entry name" value="AB HYDROLASE SUPERFAMILY PROTEIN C4A8.06C"/>
    <property type="match status" value="1"/>
</dbReference>
<protein>
    <recommendedName>
        <fullName evidence="2">BD-FAE-like domain-containing protein</fullName>
    </recommendedName>
</protein>
<dbReference type="AlphaFoldDB" id="A0A4Y9ZTC4"/>
<dbReference type="InterPro" id="IPR050300">
    <property type="entry name" value="GDXG_lipolytic_enzyme"/>
</dbReference>
<proteinExistence type="predicted"/>
<dbReference type="GO" id="GO:0016787">
    <property type="term" value="F:hydrolase activity"/>
    <property type="evidence" value="ECO:0007669"/>
    <property type="project" value="UniProtKB-KW"/>
</dbReference>
<dbReference type="Pfam" id="PF20434">
    <property type="entry name" value="BD-FAE"/>
    <property type="match status" value="1"/>
</dbReference>
<dbReference type="PANTHER" id="PTHR48081:SF33">
    <property type="entry name" value="KYNURENINE FORMAMIDASE"/>
    <property type="match status" value="1"/>
</dbReference>
<dbReference type="Proteomes" id="UP000298061">
    <property type="component" value="Unassembled WGS sequence"/>
</dbReference>